<name>A0AA89BY56_PINIB</name>
<feature type="compositionally biased region" description="Polar residues" evidence="1">
    <location>
        <begin position="174"/>
        <end position="183"/>
    </location>
</feature>
<dbReference type="CDD" id="cd17716">
    <property type="entry name" value="BRCT_microcephalin_rpt1"/>
    <property type="match status" value="1"/>
</dbReference>
<dbReference type="InterPro" id="IPR001357">
    <property type="entry name" value="BRCT_dom"/>
</dbReference>
<dbReference type="Pfam" id="PF12738">
    <property type="entry name" value="PTCB-BRCT"/>
    <property type="match status" value="1"/>
</dbReference>
<gene>
    <name evidence="3" type="ORF">FSP39_023727</name>
</gene>
<evidence type="ECO:0000313" key="3">
    <source>
        <dbReference type="EMBL" id="KAK3091918.1"/>
    </source>
</evidence>
<dbReference type="PROSITE" id="PS50172">
    <property type="entry name" value="BRCT"/>
    <property type="match status" value="1"/>
</dbReference>
<protein>
    <recommendedName>
        <fullName evidence="2">BRCT domain-containing protein</fullName>
    </recommendedName>
</protein>
<dbReference type="AlphaFoldDB" id="A0AA89BY56"/>
<organism evidence="3 4">
    <name type="scientific">Pinctada imbricata</name>
    <name type="common">Atlantic pearl-oyster</name>
    <name type="synonym">Pinctada martensii</name>
    <dbReference type="NCBI Taxonomy" id="66713"/>
    <lineage>
        <taxon>Eukaryota</taxon>
        <taxon>Metazoa</taxon>
        <taxon>Spiralia</taxon>
        <taxon>Lophotrochozoa</taxon>
        <taxon>Mollusca</taxon>
        <taxon>Bivalvia</taxon>
        <taxon>Autobranchia</taxon>
        <taxon>Pteriomorphia</taxon>
        <taxon>Pterioida</taxon>
        <taxon>Pterioidea</taxon>
        <taxon>Pteriidae</taxon>
        <taxon>Pinctada</taxon>
    </lineage>
</organism>
<dbReference type="EMBL" id="VSWD01000010">
    <property type="protein sequence ID" value="KAK3091918.1"/>
    <property type="molecule type" value="Genomic_DNA"/>
</dbReference>
<feature type="region of interest" description="Disordered" evidence="1">
    <location>
        <begin position="139"/>
        <end position="195"/>
    </location>
</feature>
<dbReference type="GO" id="GO:0000278">
    <property type="term" value="P:mitotic cell cycle"/>
    <property type="evidence" value="ECO:0007669"/>
    <property type="project" value="TreeGrafter"/>
</dbReference>
<reference evidence="3" key="1">
    <citation type="submission" date="2019-08" db="EMBL/GenBank/DDBJ databases">
        <title>The improved chromosome-level genome for the pearl oyster Pinctada fucata martensii using PacBio sequencing and Hi-C.</title>
        <authorList>
            <person name="Zheng Z."/>
        </authorList>
    </citation>
    <scope>NUCLEOTIDE SEQUENCE</scope>
    <source>
        <strain evidence="3">ZZ-2019</strain>
        <tissue evidence="3">Adductor muscle</tissue>
    </source>
</reference>
<evidence type="ECO:0000256" key="1">
    <source>
        <dbReference type="SAM" id="MobiDB-lite"/>
    </source>
</evidence>
<comment type="caution">
    <text evidence="3">The sequence shown here is derived from an EMBL/GenBank/DDBJ whole genome shotgun (WGS) entry which is preliminary data.</text>
</comment>
<dbReference type="SUPFAM" id="SSF52113">
    <property type="entry name" value="BRCT domain"/>
    <property type="match status" value="1"/>
</dbReference>
<dbReference type="SMART" id="SM00292">
    <property type="entry name" value="BRCT"/>
    <property type="match status" value="1"/>
</dbReference>
<evidence type="ECO:0000259" key="2">
    <source>
        <dbReference type="PROSITE" id="PS50172"/>
    </source>
</evidence>
<feature type="domain" description="BRCT" evidence="2">
    <location>
        <begin position="12"/>
        <end position="102"/>
    </location>
</feature>
<dbReference type="Gene3D" id="3.40.50.10190">
    <property type="entry name" value="BRCT domain"/>
    <property type="match status" value="1"/>
</dbReference>
<sequence>MEDDNLPATQPVDDRVLKDVVAYVEVRSGHDNRSRAVCKELVQLGAVVEKKFTDDVTHVIFKEGSKRTINKAQKKGIHLLSVLWVDSCKRNQEHVSERMYPATLPNQEGTPLLLTKLKKAKSMQPVDFEEELANSAERCAKRKRRRDKKTTVSTNATPTDSPHIQSRILVPDTQPRTPMNDMSTPIRLYIPDTPPSMRAKMESMRKAREDGSIHFCLWYSSDINSMTFKLI</sequence>
<dbReference type="InterPro" id="IPR036420">
    <property type="entry name" value="BRCT_dom_sf"/>
</dbReference>
<dbReference type="PANTHER" id="PTHR14625">
    <property type="entry name" value="MICROCEPHALIN"/>
    <property type="match status" value="1"/>
</dbReference>
<dbReference type="InterPro" id="IPR022047">
    <property type="entry name" value="Microcephalin-like"/>
</dbReference>
<proteinExistence type="predicted"/>
<keyword evidence="4" id="KW-1185">Reference proteome</keyword>
<evidence type="ECO:0000313" key="4">
    <source>
        <dbReference type="Proteomes" id="UP001186944"/>
    </source>
</evidence>
<feature type="compositionally biased region" description="Polar residues" evidence="1">
    <location>
        <begin position="151"/>
        <end position="164"/>
    </location>
</feature>
<dbReference type="PANTHER" id="PTHR14625:SF3">
    <property type="entry name" value="MICROCEPHALIN"/>
    <property type="match status" value="1"/>
</dbReference>
<accession>A0AA89BY56</accession>
<dbReference type="Proteomes" id="UP001186944">
    <property type="component" value="Unassembled WGS sequence"/>
</dbReference>